<reference evidence="1 2" key="1">
    <citation type="journal article" date="2020" name="Harmful Algae">
        <title>Molecular and morphological characterization of a novel dihydroanatoxin-a producing Microcoleus species (cyanobacteria) from the Russian River, California, USA.</title>
        <authorList>
            <person name="Conklin K.Y."/>
            <person name="Stancheva R."/>
            <person name="Otten T.G."/>
            <person name="Fadness R."/>
            <person name="Boyer G.L."/>
            <person name="Read B."/>
            <person name="Zhang X."/>
            <person name="Sheath R.G."/>
        </authorList>
    </citation>
    <scope>NUCLEOTIDE SEQUENCE [LARGE SCALE GENOMIC DNA]</scope>
    <source>
        <strain evidence="1 2">PTRS2</strain>
    </source>
</reference>
<dbReference type="EMBL" id="JBBLXS010000303">
    <property type="protein sequence ID" value="MEK0187099.1"/>
    <property type="molecule type" value="Genomic_DNA"/>
</dbReference>
<dbReference type="Proteomes" id="UP001384579">
    <property type="component" value="Unassembled WGS sequence"/>
</dbReference>
<dbReference type="RefSeq" id="WP_340519241.1">
    <property type="nucleotide sequence ID" value="NZ_JBBLXS010000303.1"/>
</dbReference>
<proteinExistence type="predicted"/>
<protein>
    <submittedName>
        <fullName evidence="1">Uncharacterized protein</fullName>
    </submittedName>
</protein>
<evidence type="ECO:0000313" key="2">
    <source>
        <dbReference type="Proteomes" id="UP001384579"/>
    </source>
</evidence>
<comment type="caution">
    <text evidence="1">The sequence shown here is derived from an EMBL/GenBank/DDBJ whole genome shotgun (WGS) entry which is preliminary data.</text>
</comment>
<keyword evidence="2" id="KW-1185">Reference proteome</keyword>
<gene>
    <name evidence="1" type="ORF">WMG39_19920</name>
</gene>
<evidence type="ECO:0000313" key="1">
    <source>
        <dbReference type="EMBL" id="MEK0187099.1"/>
    </source>
</evidence>
<organism evidence="1 2">
    <name type="scientific">Microcoleus anatoxicus PTRS2</name>
    <dbReference type="NCBI Taxonomy" id="2705321"/>
    <lineage>
        <taxon>Bacteria</taxon>
        <taxon>Bacillati</taxon>
        <taxon>Cyanobacteriota</taxon>
        <taxon>Cyanophyceae</taxon>
        <taxon>Oscillatoriophycideae</taxon>
        <taxon>Oscillatoriales</taxon>
        <taxon>Microcoleaceae</taxon>
        <taxon>Microcoleus</taxon>
        <taxon>Microcoleus anatoxicus</taxon>
    </lineage>
</organism>
<sequence>MLDRYCRAIGDRAMKIRSPRRIIFPSILKIAAEDACLSEFI</sequence>
<accession>A0ABU8YRP0</accession>
<name>A0ABU8YRP0_9CYAN</name>